<dbReference type="AlphaFoldDB" id="A0A6P8WKG5"/>
<dbReference type="InterPro" id="IPR004117">
    <property type="entry name" value="7tm6_olfct_rcpt"/>
</dbReference>
<keyword evidence="8 10" id="KW-0675">Receptor</keyword>
<evidence type="ECO:0000256" key="5">
    <source>
        <dbReference type="ARBA" id="ARBA00022725"/>
    </source>
</evidence>
<feature type="transmembrane region" description="Helical" evidence="10">
    <location>
        <begin position="32"/>
        <end position="58"/>
    </location>
</feature>
<evidence type="ECO:0000256" key="3">
    <source>
        <dbReference type="ARBA" id="ARBA00022606"/>
    </source>
</evidence>
<comment type="caution">
    <text evidence="10">Lacks conserved residue(s) required for the propagation of feature annotation.</text>
</comment>
<keyword evidence="2" id="KW-1003">Cell membrane</keyword>
<keyword evidence="9 10" id="KW-0807">Transducer</keyword>
<evidence type="ECO:0000256" key="8">
    <source>
        <dbReference type="ARBA" id="ARBA00023170"/>
    </source>
</evidence>
<reference evidence="12" key="1">
    <citation type="submission" date="2025-08" db="UniProtKB">
        <authorList>
            <consortium name="RefSeq"/>
        </authorList>
    </citation>
    <scope>IDENTIFICATION</scope>
    <source>
        <strain evidence="12">15112-1751.03</strain>
        <tissue evidence="12">Whole Adult</tissue>
    </source>
</reference>
<keyword evidence="4 10" id="KW-0812">Transmembrane</keyword>
<dbReference type="PANTHER" id="PTHR21137">
    <property type="entry name" value="ODORANT RECEPTOR"/>
    <property type="match status" value="1"/>
</dbReference>
<dbReference type="Proteomes" id="UP000515160">
    <property type="component" value="Chromosome 2L"/>
</dbReference>
<keyword evidence="6 10" id="KW-1133">Transmembrane helix</keyword>
<dbReference type="GO" id="GO:0005886">
    <property type="term" value="C:plasma membrane"/>
    <property type="evidence" value="ECO:0007669"/>
    <property type="project" value="UniProtKB-SubCell"/>
</dbReference>
<gene>
    <name evidence="12" type="primary">LOC117563844</name>
</gene>
<feature type="transmembrane region" description="Helical" evidence="10">
    <location>
        <begin position="254"/>
        <end position="278"/>
    </location>
</feature>
<name>A0A6P8WKG5_DROAB</name>
<dbReference type="GO" id="GO:0005549">
    <property type="term" value="F:odorant binding"/>
    <property type="evidence" value="ECO:0007669"/>
    <property type="project" value="InterPro"/>
</dbReference>
<comment type="similarity">
    <text evidence="10">Belongs to the insect chemoreceptor superfamily. Heteromeric odorant receptor channel (TC 1.A.69) family.</text>
</comment>
<dbReference type="GO" id="GO:0007165">
    <property type="term" value="P:signal transduction"/>
    <property type="evidence" value="ECO:0007669"/>
    <property type="project" value="UniProtKB-KW"/>
</dbReference>
<evidence type="ECO:0000256" key="2">
    <source>
        <dbReference type="ARBA" id="ARBA00022475"/>
    </source>
</evidence>
<evidence type="ECO:0000256" key="4">
    <source>
        <dbReference type="ARBA" id="ARBA00022692"/>
    </source>
</evidence>
<protein>
    <recommendedName>
        <fullName evidence="10">Odorant receptor</fullName>
    </recommendedName>
</protein>
<dbReference type="GeneID" id="117563844"/>
<evidence type="ECO:0000256" key="9">
    <source>
        <dbReference type="ARBA" id="ARBA00023224"/>
    </source>
</evidence>
<dbReference type="OrthoDB" id="5846619at2759"/>
<keyword evidence="5 10" id="KW-0552">Olfaction</keyword>
<evidence type="ECO:0000256" key="6">
    <source>
        <dbReference type="ARBA" id="ARBA00022989"/>
    </source>
</evidence>
<evidence type="ECO:0000256" key="7">
    <source>
        <dbReference type="ARBA" id="ARBA00023136"/>
    </source>
</evidence>
<accession>A0A6P8WKG5</accession>
<evidence type="ECO:0000313" key="11">
    <source>
        <dbReference type="Proteomes" id="UP000515160"/>
    </source>
</evidence>
<comment type="subcellular location">
    <subcellularLocation>
        <location evidence="1 10">Cell membrane</location>
        <topology evidence="1 10">Multi-pass membrane protein</topology>
    </subcellularLocation>
</comment>
<keyword evidence="3 10" id="KW-0716">Sensory transduction</keyword>
<dbReference type="RefSeq" id="XP_034098265.1">
    <property type="nucleotide sequence ID" value="XM_034242374.1"/>
</dbReference>
<feature type="transmembrane region" description="Helical" evidence="10">
    <location>
        <begin position="129"/>
        <end position="151"/>
    </location>
</feature>
<feature type="transmembrane region" description="Helical" evidence="10">
    <location>
        <begin position="356"/>
        <end position="380"/>
    </location>
</feature>
<sequence length="383" mass="44004">MNVDIDSTRAYRPLWLSLRVLAPTSLGSSSQLVFACTLLLHLLVTLMFPLHLLLGLLLQATPAEMFKNLTMSLTCAACSLKHIVHLWHLPHMLEISTLLQQLDDCVLSDEELDYYQHTLQWQVNRITRCIYISFAIVYIFFVPIAISVVLSETHELVYLAWFPFDWHNNDFNYALAISYQFFSILTEGLQGLINDIYTPLTLCYVSGHLHMFGIRMARLGFHRLPDVGIQQQLLACIQDFKLLMRLHELTRVTISYVQLTQLLFCGTNLCIIVIYVLFYAEDIAAVAYNIVYFMVVCIQLFPSCYFASVLAEEAQRLPNAIFSGNWYEQSAEYRRNVLIFTQLTLRLMKRPMMAGGLIELNLNAFFATVKMAYSLFAVVVQSK</sequence>
<dbReference type="GO" id="GO:0004984">
    <property type="term" value="F:olfactory receptor activity"/>
    <property type="evidence" value="ECO:0007669"/>
    <property type="project" value="InterPro"/>
</dbReference>
<feature type="transmembrane region" description="Helical" evidence="10">
    <location>
        <begin position="171"/>
        <end position="189"/>
    </location>
</feature>
<evidence type="ECO:0000256" key="1">
    <source>
        <dbReference type="ARBA" id="ARBA00004651"/>
    </source>
</evidence>
<proteinExistence type="inferred from homology"/>
<keyword evidence="7 10" id="KW-0472">Membrane</keyword>
<evidence type="ECO:0000313" key="12">
    <source>
        <dbReference type="RefSeq" id="XP_034098265.1"/>
    </source>
</evidence>
<feature type="transmembrane region" description="Helical" evidence="10">
    <location>
        <begin position="290"/>
        <end position="311"/>
    </location>
</feature>
<dbReference type="PANTHER" id="PTHR21137:SF35">
    <property type="entry name" value="ODORANT RECEPTOR 19A-RELATED"/>
    <property type="match status" value="1"/>
</dbReference>
<dbReference type="Pfam" id="PF02949">
    <property type="entry name" value="7tm_6"/>
    <property type="match status" value="1"/>
</dbReference>
<organism evidence="11 12">
    <name type="scientific">Drosophila albomicans</name>
    <name type="common">Fruit fly</name>
    <dbReference type="NCBI Taxonomy" id="7291"/>
    <lineage>
        <taxon>Eukaryota</taxon>
        <taxon>Metazoa</taxon>
        <taxon>Ecdysozoa</taxon>
        <taxon>Arthropoda</taxon>
        <taxon>Hexapoda</taxon>
        <taxon>Insecta</taxon>
        <taxon>Pterygota</taxon>
        <taxon>Neoptera</taxon>
        <taxon>Endopterygota</taxon>
        <taxon>Diptera</taxon>
        <taxon>Brachycera</taxon>
        <taxon>Muscomorpha</taxon>
        <taxon>Ephydroidea</taxon>
        <taxon>Drosophilidae</taxon>
        <taxon>Drosophila</taxon>
    </lineage>
</organism>
<keyword evidence="11" id="KW-1185">Reference proteome</keyword>
<evidence type="ECO:0000256" key="10">
    <source>
        <dbReference type="RuleBase" id="RU351113"/>
    </source>
</evidence>